<dbReference type="GO" id="GO:0006666">
    <property type="term" value="P:3-keto-sphinganine metabolic process"/>
    <property type="evidence" value="ECO:0007669"/>
    <property type="project" value="InterPro"/>
</dbReference>
<dbReference type="PRINTS" id="PR00081">
    <property type="entry name" value="GDHRDH"/>
</dbReference>
<keyword evidence="5" id="KW-0521">NADP</keyword>
<comment type="subcellular location">
    <subcellularLocation>
        <location evidence="1">Endoplasmic reticulum</location>
    </subcellularLocation>
</comment>
<dbReference type="PANTHER" id="PTHR43550:SF3">
    <property type="entry name" value="3-KETODIHYDROSPHINGOSINE REDUCTASE"/>
    <property type="match status" value="1"/>
</dbReference>
<keyword evidence="8" id="KW-0443">Lipid metabolism</keyword>
<comment type="pathway">
    <text evidence="3">Sphingolipid metabolism.</text>
</comment>
<dbReference type="GO" id="GO:0005789">
    <property type="term" value="C:endoplasmic reticulum membrane"/>
    <property type="evidence" value="ECO:0007669"/>
    <property type="project" value="TreeGrafter"/>
</dbReference>
<name>A0A3N4ISW9_ASCIM</name>
<keyword evidence="7" id="KW-0560">Oxidoreductase</keyword>
<dbReference type="Pfam" id="PF00106">
    <property type="entry name" value="adh_short"/>
    <property type="match status" value="1"/>
</dbReference>
<dbReference type="SUPFAM" id="SSF51735">
    <property type="entry name" value="NAD(P)-binding Rossmann-fold domains"/>
    <property type="match status" value="1"/>
</dbReference>
<keyword evidence="4" id="KW-0256">Endoplasmic reticulum</keyword>
<evidence type="ECO:0000313" key="14">
    <source>
        <dbReference type="Proteomes" id="UP000275078"/>
    </source>
</evidence>
<dbReference type="OrthoDB" id="10267115at2759"/>
<feature type="transmembrane region" description="Helical" evidence="12">
    <location>
        <begin position="17"/>
        <end position="36"/>
    </location>
</feature>
<keyword evidence="14" id="KW-1185">Reference proteome</keyword>
<dbReference type="InterPro" id="IPR045022">
    <property type="entry name" value="KDSR-like"/>
</dbReference>
<evidence type="ECO:0000256" key="2">
    <source>
        <dbReference type="ARBA" id="ARBA00004760"/>
    </source>
</evidence>
<evidence type="ECO:0000256" key="11">
    <source>
        <dbReference type="ARBA" id="ARBA00048930"/>
    </source>
</evidence>
<dbReference type="Gene3D" id="3.40.50.720">
    <property type="entry name" value="NAD(P)-binding Rossmann-like Domain"/>
    <property type="match status" value="1"/>
</dbReference>
<dbReference type="InterPro" id="IPR002347">
    <property type="entry name" value="SDR_fam"/>
</dbReference>
<dbReference type="Proteomes" id="UP000275078">
    <property type="component" value="Unassembled WGS sequence"/>
</dbReference>
<evidence type="ECO:0000256" key="4">
    <source>
        <dbReference type="ARBA" id="ARBA00022824"/>
    </source>
</evidence>
<evidence type="ECO:0000256" key="1">
    <source>
        <dbReference type="ARBA" id="ARBA00004240"/>
    </source>
</evidence>
<organism evidence="13 14">
    <name type="scientific">Ascobolus immersus RN42</name>
    <dbReference type="NCBI Taxonomy" id="1160509"/>
    <lineage>
        <taxon>Eukaryota</taxon>
        <taxon>Fungi</taxon>
        <taxon>Dikarya</taxon>
        <taxon>Ascomycota</taxon>
        <taxon>Pezizomycotina</taxon>
        <taxon>Pezizomycetes</taxon>
        <taxon>Pezizales</taxon>
        <taxon>Ascobolaceae</taxon>
        <taxon>Ascobolus</taxon>
    </lineage>
</organism>
<comment type="pathway">
    <text evidence="2">Lipid metabolism; sphingolipid metabolism.</text>
</comment>
<evidence type="ECO:0000256" key="10">
    <source>
        <dbReference type="ARBA" id="ARBA00044737"/>
    </source>
</evidence>
<proteinExistence type="predicted"/>
<dbReference type="CDD" id="cd08939">
    <property type="entry name" value="KDSR-like_SDR_c"/>
    <property type="match status" value="1"/>
</dbReference>
<dbReference type="AlphaFoldDB" id="A0A3N4ISW9"/>
<evidence type="ECO:0000256" key="9">
    <source>
        <dbReference type="ARBA" id="ARBA00026112"/>
    </source>
</evidence>
<gene>
    <name evidence="13" type="ORF">BJ508DRAFT_410798</name>
</gene>
<evidence type="ECO:0000256" key="3">
    <source>
        <dbReference type="ARBA" id="ARBA00004991"/>
    </source>
</evidence>
<evidence type="ECO:0000256" key="8">
    <source>
        <dbReference type="ARBA" id="ARBA00023098"/>
    </source>
</evidence>
<dbReference type="GO" id="GO:0030148">
    <property type="term" value="P:sphingolipid biosynthetic process"/>
    <property type="evidence" value="ECO:0007669"/>
    <property type="project" value="InterPro"/>
</dbReference>
<evidence type="ECO:0000313" key="13">
    <source>
        <dbReference type="EMBL" id="RPA87290.1"/>
    </source>
</evidence>
<comment type="function">
    <text evidence="10">Catalyzes the reduction of 3'-oxosphinganine (3-ketodihydrosphingosine/KDS) to sphinganine (dihydrosphingosine/DHS), the second step of de novo sphingolipid biosynthesis.</text>
</comment>
<dbReference type="PANTHER" id="PTHR43550">
    <property type="entry name" value="3-KETODIHYDROSPHINGOSINE REDUCTASE"/>
    <property type="match status" value="1"/>
</dbReference>
<dbReference type="FunFam" id="3.40.50.720:FF:000468">
    <property type="entry name" value="Short-chain dehydrogenase, putative"/>
    <property type="match status" value="1"/>
</dbReference>
<feature type="transmembrane region" description="Helical" evidence="12">
    <location>
        <begin position="304"/>
        <end position="321"/>
    </location>
</feature>
<keyword evidence="12" id="KW-0812">Transmembrane</keyword>
<dbReference type="EMBL" id="ML119647">
    <property type="protein sequence ID" value="RPA87290.1"/>
    <property type="molecule type" value="Genomic_DNA"/>
</dbReference>
<sequence>MSSVLSTITTQFQKSPYLLSSLIAVPLFAFAMPLFGGNKFPVKGRLVVITGGSQGMGKSVAILLAKKGANVAIIARDQRKLDLALEEIKAAAADPETQKFLAVSADMTDHAEVKRAYDEINAWGGCPDVSWSIAGSSTPGYFKDMSPTQLESQMRTNYFSTMHCAHAALNLMTTAPNKPTYPRQLVFTSSVVAFYTFTGYAPYAPAKAAIRSLADSLRQECILYDINVSCCFPATILTPGFEAEELIKPELTKILEGSDEGQTPDQVAKVCVKKLEEGQFLITTNFIGSLMRAASFGGSMRNNLLWDTIMAWVLNFVWWFVRPIMDMDVHKYKKTKGVPPPGSK</sequence>
<dbReference type="EC" id="1.1.1.102" evidence="9"/>
<dbReference type="STRING" id="1160509.A0A3N4ISW9"/>
<dbReference type="GO" id="GO:0047560">
    <property type="term" value="F:3-dehydrosphinganine reductase activity"/>
    <property type="evidence" value="ECO:0007669"/>
    <property type="project" value="UniProtKB-EC"/>
</dbReference>
<evidence type="ECO:0000256" key="5">
    <source>
        <dbReference type="ARBA" id="ARBA00022857"/>
    </source>
</evidence>
<reference evidence="13 14" key="1">
    <citation type="journal article" date="2018" name="Nat. Ecol. Evol.">
        <title>Pezizomycetes genomes reveal the molecular basis of ectomycorrhizal truffle lifestyle.</title>
        <authorList>
            <person name="Murat C."/>
            <person name="Payen T."/>
            <person name="Noel B."/>
            <person name="Kuo A."/>
            <person name="Morin E."/>
            <person name="Chen J."/>
            <person name="Kohler A."/>
            <person name="Krizsan K."/>
            <person name="Balestrini R."/>
            <person name="Da Silva C."/>
            <person name="Montanini B."/>
            <person name="Hainaut M."/>
            <person name="Levati E."/>
            <person name="Barry K.W."/>
            <person name="Belfiori B."/>
            <person name="Cichocki N."/>
            <person name="Clum A."/>
            <person name="Dockter R.B."/>
            <person name="Fauchery L."/>
            <person name="Guy J."/>
            <person name="Iotti M."/>
            <person name="Le Tacon F."/>
            <person name="Lindquist E.A."/>
            <person name="Lipzen A."/>
            <person name="Malagnac F."/>
            <person name="Mello A."/>
            <person name="Molinier V."/>
            <person name="Miyauchi S."/>
            <person name="Poulain J."/>
            <person name="Riccioni C."/>
            <person name="Rubini A."/>
            <person name="Sitrit Y."/>
            <person name="Splivallo R."/>
            <person name="Traeger S."/>
            <person name="Wang M."/>
            <person name="Zifcakova L."/>
            <person name="Wipf D."/>
            <person name="Zambonelli A."/>
            <person name="Paolocci F."/>
            <person name="Nowrousian M."/>
            <person name="Ottonello S."/>
            <person name="Baldrian P."/>
            <person name="Spatafora J.W."/>
            <person name="Henrissat B."/>
            <person name="Nagy L.G."/>
            <person name="Aury J.M."/>
            <person name="Wincker P."/>
            <person name="Grigoriev I.V."/>
            <person name="Bonfante P."/>
            <person name="Martin F.M."/>
        </authorList>
    </citation>
    <scope>NUCLEOTIDE SEQUENCE [LARGE SCALE GENOMIC DNA]</scope>
    <source>
        <strain evidence="13 14">RN42</strain>
    </source>
</reference>
<accession>A0A3N4ISW9</accession>
<evidence type="ECO:0000256" key="12">
    <source>
        <dbReference type="SAM" id="Phobius"/>
    </source>
</evidence>
<evidence type="ECO:0000256" key="7">
    <source>
        <dbReference type="ARBA" id="ARBA00023002"/>
    </source>
</evidence>
<protein>
    <recommendedName>
        <fullName evidence="9">3-dehydrosphinganine reductase</fullName>
        <ecNumber evidence="9">1.1.1.102</ecNumber>
    </recommendedName>
</protein>
<dbReference type="InterPro" id="IPR036291">
    <property type="entry name" value="NAD(P)-bd_dom_sf"/>
</dbReference>
<keyword evidence="12" id="KW-1133">Transmembrane helix</keyword>
<evidence type="ECO:0000256" key="6">
    <source>
        <dbReference type="ARBA" id="ARBA00022919"/>
    </source>
</evidence>
<comment type="catalytic activity">
    <reaction evidence="11">
        <text>sphinganine + NADP(+) = 3-oxosphinganine + NADPH + H(+)</text>
        <dbReference type="Rhea" id="RHEA:22640"/>
        <dbReference type="ChEBI" id="CHEBI:15378"/>
        <dbReference type="ChEBI" id="CHEBI:57783"/>
        <dbReference type="ChEBI" id="CHEBI:57817"/>
        <dbReference type="ChEBI" id="CHEBI:58299"/>
        <dbReference type="ChEBI" id="CHEBI:58349"/>
        <dbReference type="EC" id="1.1.1.102"/>
    </reaction>
    <physiologicalReaction direction="right-to-left" evidence="11">
        <dbReference type="Rhea" id="RHEA:22642"/>
    </physiologicalReaction>
</comment>
<keyword evidence="12" id="KW-0472">Membrane</keyword>
<keyword evidence="6" id="KW-0746">Sphingolipid metabolism</keyword>